<dbReference type="EMBL" id="RXIA01000052">
    <property type="protein sequence ID" value="RVU69855.1"/>
    <property type="molecule type" value="Genomic_DNA"/>
</dbReference>
<keyword evidence="2" id="KW-1185">Reference proteome</keyword>
<evidence type="ECO:0000313" key="1">
    <source>
        <dbReference type="EMBL" id="RVU69855.1"/>
    </source>
</evidence>
<reference evidence="1 2" key="1">
    <citation type="submission" date="2018-12" db="EMBL/GenBank/DDBJ databases">
        <authorList>
            <person name="Meng J."/>
        </authorList>
    </citation>
    <scope>NUCLEOTIDE SEQUENCE [LARGE SCALE GENOMIC DNA]</scope>
    <source>
        <strain evidence="1 2">HT111-2</strain>
    </source>
</reference>
<dbReference type="AlphaFoldDB" id="A0A437SSJ3"/>
<protein>
    <submittedName>
        <fullName evidence="1">DUF2922 domain-containing protein</fullName>
    </submittedName>
</protein>
<comment type="caution">
    <text evidence="1">The sequence shown here is derived from an EMBL/GenBank/DDBJ whole genome shotgun (WGS) entry which is preliminary data.</text>
</comment>
<gene>
    <name evidence="1" type="ORF">EJK17_10880</name>
</gene>
<proteinExistence type="predicted"/>
<accession>A0A437SSJ3</accession>
<name>A0A437SSJ3_9LACO</name>
<dbReference type="InterPro" id="IPR021321">
    <property type="entry name" value="DUF2922"/>
</dbReference>
<sequence>MAETTKTLRLTYLNSDNKKVNLTLSKSADNLTPDTVRGLMKQIADSHAFDKEGVDIYHEPQSAAYVERTVTGIFDDAKTAAGEQA</sequence>
<evidence type="ECO:0000313" key="2">
    <source>
        <dbReference type="Proteomes" id="UP000288291"/>
    </source>
</evidence>
<dbReference type="Pfam" id="PF11148">
    <property type="entry name" value="DUF2922"/>
    <property type="match status" value="1"/>
</dbReference>
<dbReference type="RefSeq" id="WP_103662684.1">
    <property type="nucleotide sequence ID" value="NZ_ML136920.1"/>
</dbReference>
<organism evidence="1 2">
    <name type="scientific">Lactobacillus xujianguonis</name>
    <dbReference type="NCBI Taxonomy" id="2495899"/>
    <lineage>
        <taxon>Bacteria</taxon>
        <taxon>Bacillati</taxon>
        <taxon>Bacillota</taxon>
        <taxon>Bacilli</taxon>
        <taxon>Lactobacillales</taxon>
        <taxon>Lactobacillaceae</taxon>
        <taxon>Lactobacillus</taxon>
    </lineage>
</organism>
<dbReference type="Proteomes" id="UP000288291">
    <property type="component" value="Unassembled WGS sequence"/>
</dbReference>